<dbReference type="RefSeq" id="WP_045979441.1">
    <property type="nucleotide sequence ID" value="NZ_JXXY01000007.1"/>
</dbReference>
<comment type="caution">
    <text evidence="2">The sequence shown here is derived from an EMBL/GenBank/DDBJ whole genome shotgun (WGS) entry which is preliminary data.</text>
</comment>
<dbReference type="PATRIC" id="fig|151081.8.peg.1978"/>
<evidence type="ECO:0000313" key="3">
    <source>
        <dbReference type="EMBL" id="TMP85988.1"/>
    </source>
</evidence>
<keyword evidence="2" id="KW-0449">Lipoprotein</keyword>
<dbReference type="AlphaFoldDB" id="A0A0F4PQP1"/>
<dbReference type="Gene3D" id="3.40.50.1110">
    <property type="entry name" value="SGNH hydrolase"/>
    <property type="match status" value="1"/>
</dbReference>
<feature type="chain" id="PRO_5035990064" evidence="1">
    <location>
        <begin position="21"/>
        <end position="262"/>
    </location>
</feature>
<reference evidence="3" key="4">
    <citation type="submission" date="2019-09" db="EMBL/GenBank/DDBJ databases">
        <title>Co-occurence of chitin degradation, pigmentation and bioactivity in marine Pseudoalteromonas.</title>
        <authorList>
            <person name="Sonnenschein E.C."/>
            <person name="Bech P.K."/>
        </authorList>
    </citation>
    <scope>NUCLEOTIDE SEQUENCE</scope>
    <source>
        <strain evidence="3">S2897</strain>
    </source>
</reference>
<evidence type="ECO:0000313" key="2">
    <source>
        <dbReference type="EMBL" id="KJY99326.1"/>
    </source>
</evidence>
<feature type="signal peptide" evidence="1">
    <location>
        <begin position="1"/>
        <end position="20"/>
    </location>
</feature>
<dbReference type="STRING" id="151081.TW72_10685"/>
<dbReference type="Proteomes" id="UP000305874">
    <property type="component" value="Unassembled WGS sequence"/>
</dbReference>
<gene>
    <name evidence="3" type="ORF">CWC05_15405</name>
    <name evidence="2" type="ORF">TW72_10685</name>
</gene>
<proteinExistence type="predicted"/>
<dbReference type="InterPro" id="IPR036514">
    <property type="entry name" value="SGNH_hydro_sf"/>
</dbReference>
<protein>
    <submittedName>
        <fullName evidence="2">Lipoprotein</fullName>
    </submittedName>
</protein>
<dbReference type="EMBL" id="PNCG01000016">
    <property type="protein sequence ID" value="TMP85988.1"/>
    <property type="molecule type" value="Genomic_DNA"/>
</dbReference>
<evidence type="ECO:0000313" key="4">
    <source>
        <dbReference type="Proteomes" id="UP000033664"/>
    </source>
</evidence>
<keyword evidence="4" id="KW-1185">Reference proteome</keyword>
<accession>A0A0F4PQP1</accession>
<reference evidence="2 4" key="1">
    <citation type="journal article" date="2015" name="BMC Genomics">
        <title>Genome mining reveals unlocked bioactive potential of marine Gram-negative bacteria.</title>
        <authorList>
            <person name="Machado H."/>
            <person name="Sonnenschein E.C."/>
            <person name="Melchiorsen J."/>
            <person name="Gram L."/>
        </authorList>
    </citation>
    <scope>NUCLEOTIDE SEQUENCE [LARGE SCALE GENOMIC DNA]</scope>
    <source>
        <strain evidence="2 4">S3137</strain>
    </source>
</reference>
<dbReference type="Proteomes" id="UP000033664">
    <property type="component" value="Unassembled WGS sequence"/>
</dbReference>
<dbReference type="EMBL" id="JXXZ01000008">
    <property type="protein sequence ID" value="KJY99326.1"/>
    <property type="molecule type" value="Genomic_DNA"/>
</dbReference>
<reference evidence="3 5" key="2">
    <citation type="submission" date="2017-12" db="EMBL/GenBank/DDBJ databases">
        <authorList>
            <person name="Paulsen S."/>
            <person name="Gram L.K."/>
        </authorList>
    </citation>
    <scope>NUCLEOTIDE SEQUENCE [LARGE SCALE GENOMIC DNA]</scope>
    <source>
        <strain evidence="3 5">S2897</strain>
    </source>
</reference>
<reference evidence="5" key="3">
    <citation type="submission" date="2019-06" db="EMBL/GenBank/DDBJ databases">
        <title>Co-occurence of chitin degradation, pigmentation and bioactivity in marine Pseudoalteromonas.</title>
        <authorList>
            <person name="Sonnenschein E.C."/>
            <person name="Bech P.K."/>
        </authorList>
    </citation>
    <scope>NUCLEOTIDE SEQUENCE [LARGE SCALE GENOMIC DNA]</scope>
    <source>
        <strain evidence="5">S2897</strain>
    </source>
</reference>
<name>A0A0F4PQP1_9GAMM</name>
<dbReference type="GO" id="GO:0016788">
    <property type="term" value="F:hydrolase activity, acting on ester bonds"/>
    <property type="evidence" value="ECO:0007669"/>
    <property type="project" value="UniProtKB-ARBA"/>
</dbReference>
<evidence type="ECO:0000313" key="5">
    <source>
        <dbReference type="Proteomes" id="UP000305874"/>
    </source>
</evidence>
<keyword evidence="1" id="KW-0732">Signal</keyword>
<dbReference type="GeneID" id="58228958"/>
<dbReference type="OrthoDB" id="7443339at2"/>
<evidence type="ECO:0000256" key="1">
    <source>
        <dbReference type="SAM" id="SignalP"/>
    </source>
</evidence>
<dbReference type="eggNOG" id="COG2755">
    <property type="taxonomic scope" value="Bacteria"/>
</dbReference>
<organism evidence="2 4">
    <name type="scientific">Pseudoalteromonas ruthenica</name>
    <dbReference type="NCBI Taxonomy" id="151081"/>
    <lineage>
        <taxon>Bacteria</taxon>
        <taxon>Pseudomonadati</taxon>
        <taxon>Pseudomonadota</taxon>
        <taxon>Gammaproteobacteria</taxon>
        <taxon>Alteromonadales</taxon>
        <taxon>Pseudoalteromonadaceae</taxon>
        <taxon>Pseudoalteromonas</taxon>
    </lineage>
</organism>
<sequence length="262" mass="28546">MSIKPLAISFIAFIGLNLTACGSGTKNDEPKQLTPTPTGNIVDNSAVADYRLVIYGNSHSSQLGSIIETLISDQLPNKTIETVTISGRFLDEIAAVTANVEQLEKNTWSHAIFQGQKYSQSGATDYPTHATERLIAKAKSNNITPILFPEHPQRGDPSEAERVYNLHQSISQQELSCVAPVGLVWNRVLDVMPTVELHHADGNHASYAGKVLTAMTFYEIITGELADAIPYNPALQLDQQQQALFGQIVTQVLLEHPACPQS</sequence>